<proteinExistence type="predicted"/>
<accession>A0ABR4M307</accession>
<dbReference type="PANTHER" id="PTHR46333:SF5">
    <property type="entry name" value="TRANSGLUTAMINASE-LIKE DOMAIN-CONTAINING PROTEIN"/>
    <property type="match status" value="1"/>
</dbReference>
<feature type="compositionally biased region" description="Basic and acidic residues" evidence="1">
    <location>
        <begin position="231"/>
        <end position="240"/>
    </location>
</feature>
<feature type="compositionally biased region" description="Low complexity" evidence="1">
    <location>
        <begin position="201"/>
        <end position="217"/>
    </location>
</feature>
<feature type="domain" description="Transglutaminase-like" evidence="2">
    <location>
        <begin position="412"/>
        <end position="485"/>
    </location>
</feature>
<evidence type="ECO:0000313" key="3">
    <source>
        <dbReference type="EMBL" id="KAL2870687.1"/>
    </source>
</evidence>
<protein>
    <recommendedName>
        <fullName evidence="2">Transglutaminase-like domain-containing protein</fullName>
    </recommendedName>
</protein>
<sequence>MSEETQVLSIQDRIRALKQAQNGQSLEGPGSPFSGSQPTAFALRPTRPQTNGVSNPPPDSDRLSPVGRNAPVRDPLQRPPTRSASSDITLGARPQPKGPPPLPARNSSSQLAPSLPPRRPSVNSVASDASRSTTASTGRSSGTPTKPTGHGVKAPPWGVGELPPLPPKRQSMQQVALPSRPKPMTATSNEHMPPPRPSLPPRRSSNRSVSTVSTESSFTQSRPPPQVPPRDAPRDGRDKSPAPGVETNGKPQPKRLPPPAPTRAALDKIQLSGFGGLSKKAVEPQVDEVNLEPTLANVSPTPPPVPLGSRPDLSVIQATKPRISAASAPVPVITSVCLKCRDFSVPDAHAAAYPRESLPTQDLGWLGRELTAPFPSLTDKARAIFTWLHHNIDYDTVSFYNNCVKPSTPNGTLASGLAVCEGYAGLFAALATQAGLQAKVISGHGKGYGYSAPIPGEPLPPYSAGHAWNVVQIDNGQWKLIDACWGAGHVQGPGKPYCRSFNPAMFTDTNDEFGLRHYPGDPAHFHRDDGRPEISWEEYLLGNPNSPLGAAQPRTFGDAKKHSIGERSFRPASEHISIHRSGALRFQFNLICEHWSLERHTRAKPGLFLLMVHGVDGRKDERLPLTHWRGSGPNGGGDVWFVDVPDARSLGAPGQKVQLAVLTKFGNQEDARGVTVEEYQRQAGRVGMSWAYIAEWELVA</sequence>
<dbReference type="Proteomes" id="UP001610432">
    <property type="component" value="Unassembled WGS sequence"/>
</dbReference>
<dbReference type="InterPro" id="IPR038765">
    <property type="entry name" value="Papain-like_cys_pep_sf"/>
</dbReference>
<keyword evidence="4" id="KW-1185">Reference proteome</keyword>
<evidence type="ECO:0000256" key="1">
    <source>
        <dbReference type="SAM" id="MobiDB-lite"/>
    </source>
</evidence>
<dbReference type="Gene3D" id="3.10.620.30">
    <property type="match status" value="1"/>
</dbReference>
<evidence type="ECO:0000313" key="4">
    <source>
        <dbReference type="Proteomes" id="UP001610432"/>
    </source>
</evidence>
<dbReference type="RefSeq" id="XP_070889666.1">
    <property type="nucleotide sequence ID" value="XM_071028248.1"/>
</dbReference>
<comment type="caution">
    <text evidence="3">The sequence shown here is derived from an EMBL/GenBank/DDBJ whole genome shotgun (WGS) entry which is preliminary data.</text>
</comment>
<dbReference type="InterPro" id="IPR052557">
    <property type="entry name" value="CAP/Cytokinesis_protein"/>
</dbReference>
<dbReference type="InterPro" id="IPR002931">
    <property type="entry name" value="Transglutaminase-like"/>
</dbReference>
<dbReference type="SMART" id="SM00460">
    <property type="entry name" value="TGc"/>
    <property type="match status" value="1"/>
</dbReference>
<name>A0ABR4M307_9EURO</name>
<reference evidence="3 4" key="1">
    <citation type="submission" date="2024-07" db="EMBL/GenBank/DDBJ databases">
        <title>Section-level genome sequencing and comparative genomics of Aspergillus sections Usti and Cavernicolus.</title>
        <authorList>
            <consortium name="Lawrence Berkeley National Laboratory"/>
            <person name="Nybo J.L."/>
            <person name="Vesth T.C."/>
            <person name="Theobald S."/>
            <person name="Frisvad J.C."/>
            <person name="Larsen T.O."/>
            <person name="Kjaerboelling I."/>
            <person name="Rothschild-Mancinelli K."/>
            <person name="Lyhne E.K."/>
            <person name="Kogle M.E."/>
            <person name="Barry K."/>
            <person name="Clum A."/>
            <person name="Na H."/>
            <person name="Ledsgaard L."/>
            <person name="Lin J."/>
            <person name="Lipzen A."/>
            <person name="Kuo A."/>
            <person name="Riley R."/>
            <person name="Mondo S."/>
            <person name="Labutti K."/>
            <person name="Haridas S."/>
            <person name="Pangalinan J."/>
            <person name="Salamov A.A."/>
            <person name="Simmons B.A."/>
            <person name="Magnuson J.K."/>
            <person name="Chen J."/>
            <person name="Drula E."/>
            <person name="Henrissat B."/>
            <person name="Wiebenga A."/>
            <person name="Lubbers R.J."/>
            <person name="Gomes A.C."/>
            <person name="Macurrencykelacurrency M.R."/>
            <person name="Stajich J."/>
            <person name="Grigoriev I.V."/>
            <person name="Mortensen U.H."/>
            <person name="De Vries R.P."/>
            <person name="Baker S.E."/>
            <person name="Andersen M.R."/>
        </authorList>
    </citation>
    <scope>NUCLEOTIDE SEQUENCE [LARGE SCALE GENOMIC DNA]</scope>
    <source>
        <strain evidence="3 4">CBS 449.75</strain>
    </source>
</reference>
<dbReference type="EMBL" id="JBFXLQ010000005">
    <property type="protein sequence ID" value="KAL2870687.1"/>
    <property type="molecule type" value="Genomic_DNA"/>
</dbReference>
<dbReference type="Pfam" id="PF01841">
    <property type="entry name" value="Transglut_core"/>
    <property type="match status" value="1"/>
</dbReference>
<gene>
    <name evidence="3" type="ORF">BJX67DRAFT_344379</name>
</gene>
<feature type="compositionally biased region" description="Low complexity" evidence="1">
    <location>
        <begin position="129"/>
        <end position="143"/>
    </location>
</feature>
<dbReference type="GeneID" id="98143320"/>
<dbReference type="SUPFAM" id="SSF54001">
    <property type="entry name" value="Cysteine proteinases"/>
    <property type="match status" value="1"/>
</dbReference>
<feature type="region of interest" description="Disordered" evidence="1">
    <location>
        <begin position="18"/>
        <end position="262"/>
    </location>
</feature>
<organism evidence="3 4">
    <name type="scientific">Aspergillus lucknowensis</name>
    <dbReference type="NCBI Taxonomy" id="176173"/>
    <lineage>
        <taxon>Eukaryota</taxon>
        <taxon>Fungi</taxon>
        <taxon>Dikarya</taxon>
        <taxon>Ascomycota</taxon>
        <taxon>Pezizomycotina</taxon>
        <taxon>Eurotiomycetes</taxon>
        <taxon>Eurotiomycetidae</taxon>
        <taxon>Eurotiales</taxon>
        <taxon>Aspergillaceae</taxon>
        <taxon>Aspergillus</taxon>
        <taxon>Aspergillus subgen. Nidulantes</taxon>
    </lineage>
</organism>
<evidence type="ECO:0000259" key="2">
    <source>
        <dbReference type="SMART" id="SM00460"/>
    </source>
</evidence>
<dbReference type="PANTHER" id="PTHR46333">
    <property type="entry name" value="CYTOKINESIS PROTEIN 3"/>
    <property type="match status" value="1"/>
</dbReference>